<dbReference type="EMBL" id="ASWL01000004">
    <property type="protein sequence ID" value="EOU20437.1"/>
    <property type="molecule type" value="Genomic_DNA"/>
</dbReference>
<dbReference type="EMBL" id="AHYV01000032">
    <property type="protein sequence ID" value="EOT42124.1"/>
    <property type="molecule type" value="Genomic_DNA"/>
</dbReference>
<dbReference type="InterPro" id="IPR018873">
    <property type="entry name" value="KilA-N_DNA-bd_domain"/>
</dbReference>
<name>A0AAV3IZ53_ENTAV</name>
<dbReference type="AlphaFoldDB" id="A0AAV3IZ53"/>
<dbReference type="Pfam" id="PF10543">
    <property type="entry name" value="ORF6N"/>
    <property type="match status" value="1"/>
</dbReference>
<gene>
    <name evidence="3" type="ORF">I570_02884</name>
    <name evidence="2" type="ORF">OMU_03047</name>
</gene>
<evidence type="ECO:0000313" key="3">
    <source>
        <dbReference type="EMBL" id="EOU20437.1"/>
    </source>
</evidence>
<evidence type="ECO:0000313" key="2">
    <source>
        <dbReference type="EMBL" id="EOT42124.1"/>
    </source>
</evidence>
<dbReference type="Proteomes" id="UP000014107">
    <property type="component" value="Unassembled WGS sequence"/>
</dbReference>
<evidence type="ECO:0000313" key="5">
    <source>
        <dbReference type="Proteomes" id="UP000014107"/>
    </source>
</evidence>
<organism evidence="3 5">
    <name type="scientific">Enterococcus avium ATCC 14025</name>
    <dbReference type="NCBI Taxonomy" id="1140002"/>
    <lineage>
        <taxon>Bacteria</taxon>
        <taxon>Bacillati</taxon>
        <taxon>Bacillota</taxon>
        <taxon>Bacilli</taxon>
        <taxon>Lactobacillales</taxon>
        <taxon>Enterococcaceae</taxon>
        <taxon>Enterococcus</taxon>
    </lineage>
</organism>
<protein>
    <recommendedName>
        <fullName evidence="1">KilA-N DNA-binding domain-containing protein</fullName>
    </recommendedName>
</protein>
<evidence type="ECO:0000313" key="4">
    <source>
        <dbReference type="Proteomes" id="UP000014104"/>
    </source>
</evidence>
<sequence>MNQPQIIELYNQRLLTTEQLAEFYEASETQIKTNFNRNKEKFIEGKHFITLKGDDLKGFKDSVTNCNLVGKNANQLILWTKQGASRHSKMLGTDRAWDMYDELEENYFNPKSQIDETNLSPELQFMNSVVKSLAKQELETKRVESKVDSITEIVALNTTDWRREARRLIRKMAKNQGGFDAYQEIQSEIYQELDRRAGSDIERRLVNLRNRMAGEGASKSKLKKTNKLDVIASEKRLLEIYLAVVKEFAIKYGVWKDK</sequence>
<evidence type="ECO:0000259" key="1">
    <source>
        <dbReference type="Pfam" id="PF10543"/>
    </source>
</evidence>
<reference evidence="2 4" key="1">
    <citation type="submission" date="2013-03" db="EMBL/GenBank/DDBJ databases">
        <title>The Genome Sequence of Enterococcus avium ATCC_14025 (Illumina only assembly).</title>
        <authorList>
            <consortium name="The Broad Institute Genomics Platform"/>
            <consortium name="The Broad Institute Genome Sequencing Center for Infectious Disease"/>
            <person name="Earl A."/>
            <person name="Russ C."/>
            <person name="Gilmore M."/>
            <person name="Surin D."/>
            <person name="Walker B."/>
            <person name="Young S."/>
            <person name="Zeng Q."/>
            <person name="Gargeya S."/>
            <person name="Fitzgerald M."/>
            <person name="Haas B."/>
            <person name="Abouelleil A."/>
            <person name="Allen A.W."/>
            <person name="Alvarado L."/>
            <person name="Arachchi H.M."/>
            <person name="Berlin A.M."/>
            <person name="Chapman S.B."/>
            <person name="Gainer-Dewar J."/>
            <person name="Goldberg J."/>
            <person name="Griggs A."/>
            <person name="Gujja S."/>
            <person name="Hansen M."/>
            <person name="Howarth C."/>
            <person name="Imamovic A."/>
            <person name="Ireland A."/>
            <person name="Larimer J."/>
            <person name="McCowan C."/>
            <person name="Murphy C."/>
            <person name="Pearson M."/>
            <person name="Poon T.W."/>
            <person name="Priest M."/>
            <person name="Roberts A."/>
            <person name="Saif S."/>
            <person name="Shea T."/>
            <person name="Sisk P."/>
            <person name="Sykes S."/>
            <person name="Wortman J."/>
            <person name="Nusbaum C."/>
            <person name="Birren B."/>
        </authorList>
    </citation>
    <scope>NUCLEOTIDE SEQUENCE [LARGE SCALE GENOMIC DNA]</scope>
    <source>
        <strain evidence="2 4">ATCC 14025</strain>
    </source>
</reference>
<feature type="domain" description="KilA-N DNA-binding" evidence="1">
    <location>
        <begin position="5"/>
        <end position="90"/>
    </location>
</feature>
<dbReference type="RefSeq" id="WP_016180857.1">
    <property type="nucleotide sequence ID" value="NZ_KE136365.1"/>
</dbReference>
<reference evidence="3 5" key="2">
    <citation type="submission" date="2013-03" db="EMBL/GenBank/DDBJ databases">
        <title>The Genome Sequence of Enterococcus avium ATCC_14025 (PacBio/Illumina hybrid assembly).</title>
        <authorList>
            <consortium name="The Broad Institute Genomics Platform"/>
            <consortium name="The Broad Institute Genome Sequencing Center for Infectious Disease"/>
            <person name="Earl A."/>
            <person name="Russ C."/>
            <person name="Gilmore M."/>
            <person name="Surin D."/>
            <person name="Walker B."/>
            <person name="Young S."/>
            <person name="Zeng Q."/>
            <person name="Gargeya S."/>
            <person name="Fitzgerald M."/>
            <person name="Haas B."/>
            <person name="Abouelleil A."/>
            <person name="Allen A.W."/>
            <person name="Alvarado L."/>
            <person name="Arachchi H.M."/>
            <person name="Berlin A.M."/>
            <person name="Chapman S.B."/>
            <person name="Gainer-Dewar J."/>
            <person name="Goldberg J."/>
            <person name="Griggs A."/>
            <person name="Gujja S."/>
            <person name="Hansen M."/>
            <person name="Howarth C."/>
            <person name="Imamovic A."/>
            <person name="Ireland A."/>
            <person name="Larimer J."/>
            <person name="McCowan C."/>
            <person name="Murphy C."/>
            <person name="Pearson M."/>
            <person name="Poon T.W."/>
            <person name="Priest M."/>
            <person name="Roberts A."/>
            <person name="Saif S."/>
            <person name="Shea T."/>
            <person name="Sisk P."/>
            <person name="Sykes S."/>
            <person name="Wortman J."/>
            <person name="Nusbaum C."/>
            <person name="Birren B."/>
        </authorList>
    </citation>
    <scope>NUCLEOTIDE SEQUENCE [LARGE SCALE GENOMIC DNA]</scope>
    <source>
        <strain evidence="3 5">ATCC 14025</strain>
    </source>
</reference>
<keyword evidence="4" id="KW-1185">Reference proteome</keyword>
<accession>A0AAV3IZ53</accession>
<comment type="caution">
    <text evidence="3">The sequence shown here is derived from an EMBL/GenBank/DDBJ whole genome shotgun (WGS) entry which is preliminary data.</text>
</comment>
<proteinExistence type="predicted"/>
<dbReference type="Proteomes" id="UP000014104">
    <property type="component" value="Unassembled WGS sequence"/>
</dbReference>